<organism evidence="1">
    <name type="scientific">Anguilla anguilla</name>
    <name type="common">European freshwater eel</name>
    <name type="synonym">Muraena anguilla</name>
    <dbReference type="NCBI Taxonomy" id="7936"/>
    <lineage>
        <taxon>Eukaryota</taxon>
        <taxon>Metazoa</taxon>
        <taxon>Chordata</taxon>
        <taxon>Craniata</taxon>
        <taxon>Vertebrata</taxon>
        <taxon>Euteleostomi</taxon>
        <taxon>Actinopterygii</taxon>
        <taxon>Neopterygii</taxon>
        <taxon>Teleostei</taxon>
        <taxon>Anguilliformes</taxon>
        <taxon>Anguillidae</taxon>
        <taxon>Anguilla</taxon>
    </lineage>
</organism>
<dbReference type="AlphaFoldDB" id="A0A0E9VE05"/>
<dbReference type="EMBL" id="GBXM01033139">
    <property type="protein sequence ID" value="JAH75438.1"/>
    <property type="molecule type" value="Transcribed_RNA"/>
</dbReference>
<protein>
    <submittedName>
        <fullName evidence="1">Uncharacterized protein</fullName>
    </submittedName>
</protein>
<accession>A0A0E9VE05</accession>
<reference evidence="1" key="2">
    <citation type="journal article" date="2015" name="Fish Shellfish Immunol.">
        <title>Early steps in the European eel (Anguilla anguilla)-Vibrio vulnificus interaction in the gills: Role of the RtxA13 toxin.</title>
        <authorList>
            <person name="Callol A."/>
            <person name="Pajuelo D."/>
            <person name="Ebbesson L."/>
            <person name="Teles M."/>
            <person name="MacKenzie S."/>
            <person name="Amaro C."/>
        </authorList>
    </citation>
    <scope>NUCLEOTIDE SEQUENCE</scope>
</reference>
<evidence type="ECO:0000313" key="1">
    <source>
        <dbReference type="EMBL" id="JAH75438.1"/>
    </source>
</evidence>
<name>A0A0E9VE05_ANGAN</name>
<proteinExistence type="predicted"/>
<sequence>MYQHCMHKFHLKGRRIISAVNHFVGMFYFHTGIQLIKKPPPASLLCVCVRAHFQFLC</sequence>
<reference evidence="1" key="1">
    <citation type="submission" date="2014-11" db="EMBL/GenBank/DDBJ databases">
        <authorList>
            <person name="Amaro Gonzalez C."/>
        </authorList>
    </citation>
    <scope>NUCLEOTIDE SEQUENCE</scope>
</reference>